<evidence type="ECO:0000313" key="10">
    <source>
        <dbReference type="Proteomes" id="UP000610303"/>
    </source>
</evidence>
<dbReference type="Pfam" id="PF19300">
    <property type="entry name" value="BPD_transp_1_N"/>
    <property type="match status" value="1"/>
</dbReference>
<evidence type="ECO:0000256" key="1">
    <source>
        <dbReference type="ARBA" id="ARBA00004651"/>
    </source>
</evidence>
<keyword evidence="2 7" id="KW-0813">Transport</keyword>
<dbReference type="PROSITE" id="PS50928">
    <property type="entry name" value="ABC_TM1"/>
    <property type="match status" value="1"/>
</dbReference>
<keyword evidence="4 7" id="KW-0812">Transmembrane</keyword>
<dbReference type="RefSeq" id="WP_189083385.1">
    <property type="nucleotide sequence ID" value="NZ_BMRJ01000001.1"/>
</dbReference>
<dbReference type="GO" id="GO:0005886">
    <property type="term" value="C:plasma membrane"/>
    <property type="evidence" value="ECO:0007669"/>
    <property type="project" value="UniProtKB-SubCell"/>
</dbReference>
<comment type="subcellular location">
    <subcellularLocation>
        <location evidence="1 7">Cell membrane</location>
        <topology evidence="1 7">Multi-pass membrane protein</topology>
    </subcellularLocation>
</comment>
<evidence type="ECO:0000256" key="5">
    <source>
        <dbReference type="ARBA" id="ARBA00022989"/>
    </source>
</evidence>
<name>A0A918F8Y6_AGRME</name>
<evidence type="ECO:0000313" key="9">
    <source>
        <dbReference type="EMBL" id="GGR12510.1"/>
    </source>
</evidence>
<dbReference type="EMBL" id="BMRJ01000001">
    <property type="protein sequence ID" value="GGR12510.1"/>
    <property type="molecule type" value="Genomic_DNA"/>
</dbReference>
<feature type="transmembrane region" description="Helical" evidence="7">
    <location>
        <begin position="235"/>
        <end position="261"/>
    </location>
</feature>
<keyword evidence="6 7" id="KW-0472">Membrane</keyword>
<dbReference type="Gene3D" id="1.10.3720.10">
    <property type="entry name" value="MetI-like"/>
    <property type="match status" value="1"/>
</dbReference>
<evidence type="ECO:0000256" key="3">
    <source>
        <dbReference type="ARBA" id="ARBA00022475"/>
    </source>
</evidence>
<keyword evidence="10" id="KW-1185">Reference proteome</keyword>
<evidence type="ECO:0000256" key="7">
    <source>
        <dbReference type="RuleBase" id="RU363032"/>
    </source>
</evidence>
<proteinExistence type="inferred from homology"/>
<feature type="transmembrane region" description="Helical" evidence="7">
    <location>
        <begin position="178"/>
        <end position="197"/>
    </location>
</feature>
<accession>A0A918F8Y6</accession>
<sequence length="318" mass="33418">MSAWLLPLARRVGSLALVLLATSFIVFGAMYLAPGSPESFLVRGNSVTQETLQAIRDQYHLDEPFLSQYVLWLGGVVQGDFGLSIQFRQPVSELIASRVPTTALLVGYAAVLILVVGVLVGVLAAVKRGGVDGTAIVVSTVAMATPSFVVAMALTSLFAVTLGWFPAFGAGEGFGDRLWHLTLPAVALALSSAALVLRTTRTSMIGALGKEYVETARVRGFSSSRVVWGQAFRGGIVPVVTLAGLVISGLLVTTTIVETVFGLNGIGSLLVQAVNVKDFPVVQAVILIIVAVFVLSNLVVDLLYPVLEPRARAKGGAR</sequence>
<dbReference type="InterPro" id="IPR000515">
    <property type="entry name" value="MetI-like"/>
</dbReference>
<comment type="caution">
    <text evidence="9">The sequence shown here is derived from an EMBL/GenBank/DDBJ whole genome shotgun (WGS) entry which is preliminary data.</text>
</comment>
<dbReference type="Pfam" id="PF00528">
    <property type="entry name" value="BPD_transp_1"/>
    <property type="match status" value="1"/>
</dbReference>
<feature type="domain" description="ABC transmembrane type-1" evidence="8">
    <location>
        <begin position="99"/>
        <end position="300"/>
    </location>
</feature>
<dbReference type="AlphaFoldDB" id="A0A918F8Y6"/>
<feature type="transmembrane region" description="Helical" evidence="7">
    <location>
        <begin position="281"/>
        <end position="304"/>
    </location>
</feature>
<comment type="similarity">
    <text evidence="7">Belongs to the binding-protein-dependent transport system permease family.</text>
</comment>
<dbReference type="PANTHER" id="PTHR43163">
    <property type="entry name" value="DIPEPTIDE TRANSPORT SYSTEM PERMEASE PROTEIN DPPB-RELATED"/>
    <property type="match status" value="1"/>
</dbReference>
<feature type="transmembrane region" description="Helical" evidence="7">
    <location>
        <begin position="105"/>
        <end position="126"/>
    </location>
</feature>
<organism evidence="9 10">
    <name type="scientific">Agromyces mediolanus</name>
    <name type="common">Corynebacterium mediolanum</name>
    <dbReference type="NCBI Taxonomy" id="41986"/>
    <lineage>
        <taxon>Bacteria</taxon>
        <taxon>Bacillati</taxon>
        <taxon>Actinomycetota</taxon>
        <taxon>Actinomycetes</taxon>
        <taxon>Micrococcales</taxon>
        <taxon>Microbacteriaceae</taxon>
        <taxon>Agromyces</taxon>
    </lineage>
</organism>
<dbReference type="CDD" id="cd06261">
    <property type="entry name" value="TM_PBP2"/>
    <property type="match status" value="1"/>
</dbReference>
<dbReference type="InterPro" id="IPR035906">
    <property type="entry name" value="MetI-like_sf"/>
</dbReference>
<protein>
    <submittedName>
        <fullName evidence="9">Peptide ABC transporter permease</fullName>
    </submittedName>
</protein>
<reference evidence="9" key="1">
    <citation type="journal article" date="2014" name="Int. J. Syst. Evol. Microbiol.">
        <title>Complete genome sequence of Corynebacterium casei LMG S-19264T (=DSM 44701T), isolated from a smear-ripened cheese.</title>
        <authorList>
            <consortium name="US DOE Joint Genome Institute (JGI-PGF)"/>
            <person name="Walter F."/>
            <person name="Albersmeier A."/>
            <person name="Kalinowski J."/>
            <person name="Ruckert C."/>
        </authorList>
    </citation>
    <scope>NUCLEOTIDE SEQUENCE</scope>
    <source>
        <strain evidence="9">JCM 3346</strain>
    </source>
</reference>
<gene>
    <name evidence="9" type="primary">ptpD</name>
    <name evidence="9" type="ORF">GCM10010196_01220</name>
</gene>
<dbReference type="Proteomes" id="UP000610303">
    <property type="component" value="Unassembled WGS sequence"/>
</dbReference>
<evidence type="ECO:0000256" key="2">
    <source>
        <dbReference type="ARBA" id="ARBA00022448"/>
    </source>
</evidence>
<feature type="transmembrane region" description="Helical" evidence="7">
    <location>
        <begin position="133"/>
        <end position="166"/>
    </location>
</feature>
<dbReference type="GO" id="GO:0055085">
    <property type="term" value="P:transmembrane transport"/>
    <property type="evidence" value="ECO:0007669"/>
    <property type="project" value="InterPro"/>
</dbReference>
<keyword evidence="3" id="KW-1003">Cell membrane</keyword>
<evidence type="ECO:0000259" key="8">
    <source>
        <dbReference type="PROSITE" id="PS50928"/>
    </source>
</evidence>
<feature type="transmembrane region" description="Helical" evidence="7">
    <location>
        <begin position="12"/>
        <end position="33"/>
    </location>
</feature>
<reference evidence="9" key="2">
    <citation type="submission" date="2020-09" db="EMBL/GenBank/DDBJ databases">
        <authorList>
            <person name="Sun Q."/>
            <person name="Ohkuma M."/>
        </authorList>
    </citation>
    <scope>NUCLEOTIDE SEQUENCE</scope>
    <source>
        <strain evidence="9">JCM 3346</strain>
    </source>
</reference>
<dbReference type="InterPro" id="IPR045621">
    <property type="entry name" value="BPD_transp_1_N"/>
</dbReference>
<dbReference type="PANTHER" id="PTHR43163:SF6">
    <property type="entry name" value="DIPEPTIDE TRANSPORT SYSTEM PERMEASE PROTEIN DPPB-RELATED"/>
    <property type="match status" value="1"/>
</dbReference>
<evidence type="ECO:0000256" key="6">
    <source>
        <dbReference type="ARBA" id="ARBA00023136"/>
    </source>
</evidence>
<dbReference type="SUPFAM" id="SSF161098">
    <property type="entry name" value="MetI-like"/>
    <property type="match status" value="1"/>
</dbReference>
<evidence type="ECO:0000256" key="4">
    <source>
        <dbReference type="ARBA" id="ARBA00022692"/>
    </source>
</evidence>
<keyword evidence="5 7" id="KW-1133">Transmembrane helix</keyword>